<dbReference type="Pfam" id="PF11324">
    <property type="entry name" value="DUF3126"/>
    <property type="match status" value="2"/>
</dbReference>
<dbReference type="RefSeq" id="WP_124737356.1">
    <property type="nucleotide sequence ID" value="NZ_CP034086.1"/>
</dbReference>
<gene>
    <name evidence="1" type="ORF">EHO51_01205</name>
</gene>
<sequence>MDKTELRKLQAFLRRALGNEGVRVTADPKNPDDAAVHLGERRIASISVDDEDGDRSFAFEMKIPVGREVLQSYLRKLFENDRLSIVARGRKMDSVELNADGEFLGVISADDPKLSSFTLQVAILDFDLEEE</sequence>
<protein>
    <submittedName>
        <fullName evidence="1">DUF3126 family protein</fullName>
    </submittedName>
</protein>
<name>A0A3G8M0N9_9HYPH</name>
<proteinExistence type="predicted"/>
<evidence type="ECO:0000313" key="1">
    <source>
        <dbReference type="EMBL" id="AZG75471.1"/>
    </source>
</evidence>
<dbReference type="EMBL" id="CP034086">
    <property type="protein sequence ID" value="AZG75471.1"/>
    <property type="molecule type" value="Genomic_DNA"/>
</dbReference>
<dbReference type="KEGG" id="mros:EHO51_01205"/>
<organism evidence="1 2">
    <name type="scientific">Methylocystis rosea</name>
    <dbReference type="NCBI Taxonomy" id="173366"/>
    <lineage>
        <taxon>Bacteria</taxon>
        <taxon>Pseudomonadati</taxon>
        <taxon>Pseudomonadota</taxon>
        <taxon>Alphaproteobacteria</taxon>
        <taxon>Hyphomicrobiales</taxon>
        <taxon>Methylocystaceae</taxon>
        <taxon>Methylocystis</taxon>
    </lineage>
</organism>
<dbReference type="AlphaFoldDB" id="A0A3G8M0N9"/>
<dbReference type="Proteomes" id="UP000273982">
    <property type="component" value="Chromosome"/>
</dbReference>
<reference evidence="1 2" key="1">
    <citation type="submission" date="2018-11" db="EMBL/GenBank/DDBJ databases">
        <title>Genome squencing of methanotrophic bacteria isolated from alkaline groundwater in Korea.</title>
        <authorList>
            <person name="Nguyen L.N."/>
        </authorList>
    </citation>
    <scope>NUCLEOTIDE SEQUENCE [LARGE SCALE GENOMIC DNA]</scope>
    <source>
        <strain evidence="1 2">GW6</strain>
    </source>
</reference>
<evidence type="ECO:0000313" key="2">
    <source>
        <dbReference type="Proteomes" id="UP000273982"/>
    </source>
</evidence>
<accession>A0A3G8M0N9</accession>
<dbReference type="InterPro" id="IPR021473">
    <property type="entry name" value="DUF3126"/>
</dbReference>